<evidence type="ECO:0000313" key="4">
    <source>
        <dbReference type="EMBL" id="MSB22680.1"/>
    </source>
</evidence>
<evidence type="ECO:0000259" key="3">
    <source>
        <dbReference type="Pfam" id="PF17482"/>
    </source>
</evidence>
<name>A0A6I2RC84_FLAPL</name>
<organism evidence="4 5">
    <name type="scientific">Flavonifractor plautii</name>
    <name type="common">Fusobacterium plautii</name>
    <dbReference type="NCBI Taxonomy" id="292800"/>
    <lineage>
        <taxon>Bacteria</taxon>
        <taxon>Bacillati</taxon>
        <taxon>Bacillota</taxon>
        <taxon>Clostridia</taxon>
        <taxon>Eubacteriales</taxon>
        <taxon>Oscillospiraceae</taxon>
        <taxon>Flavonifractor</taxon>
    </lineage>
</organism>
<reference evidence="4 5" key="1">
    <citation type="journal article" date="2019" name="Nat. Med.">
        <title>A library of human gut bacterial isolates paired with longitudinal multiomics data enables mechanistic microbiome research.</title>
        <authorList>
            <person name="Poyet M."/>
            <person name="Groussin M."/>
            <person name="Gibbons S.M."/>
            <person name="Avila-Pacheco J."/>
            <person name="Jiang X."/>
            <person name="Kearney S.M."/>
            <person name="Perrotta A.R."/>
            <person name="Berdy B."/>
            <person name="Zhao S."/>
            <person name="Lieberman T.D."/>
            <person name="Swanson P.K."/>
            <person name="Smith M."/>
            <person name="Roesemann S."/>
            <person name="Alexander J.E."/>
            <person name="Rich S.A."/>
            <person name="Livny J."/>
            <person name="Vlamakis H."/>
            <person name="Clish C."/>
            <person name="Bullock K."/>
            <person name="Deik A."/>
            <person name="Scott J."/>
            <person name="Pierce K.A."/>
            <person name="Xavier R.J."/>
            <person name="Alm E.J."/>
        </authorList>
    </citation>
    <scope>NUCLEOTIDE SEQUENCE [LARGE SCALE GENOMIC DNA]</scope>
    <source>
        <strain evidence="4 5">BIOML-A2</strain>
    </source>
</reference>
<accession>A0A6I2RC84</accession>
<evidence type="ECO:0000256" key="1">
    <source>
        <dbReference type="ARBA" id="ARBA00008005"/>
    </source>
</evidence>
<dbReference type="RefSeq" id="WP_172698182.1">
    <property type="nucleotide sequence ID" value="NZ_WKPR01000048.1"/>
</dbReference>
<comment type="similarity">
    <text evidence="1">Belongs to the myoviridae tail sheath protein family.</text>
</comment>
<dbReference type="Gene3D" id="3.40.50.11790">
    <property type="match status" value="1"/>
</dbReference>
<dbReference type="AlphaFoldDB" id="A0A6I2RC84"/>
<evidence type="ECO:0000313" key="5">
    <source>
        <dbReference type="Proteomes" id="UP000434475"/>
    </source>
</evidence>
<comment type="caution">
    <text evidence="4">The sequence shown here is derived from an EMBL/GenBank/DDBJ whole genome shotgun (WGS) entry which is preliminary data.</text>
</comment>
<feature type="domain" description="Tail sheath protein subtilisin-like" evidence="2">
    <location>
        <begin position="87"/>
        <end position="237"/>
    </location>
</feature>
<dbReference type="Proteomes" id="UP000434475">
    <property type="component" value="Unassembled WGS sequence"/>
</dbReference>
<proteinExistence type="inferred from homology"/>
<protein>
    <submittedName>
        <fullName evidence="4">Phage tail sheath protein</fullName>
    </submittedName>
</protein>
<dbReference type="InterPro" id="IPR035089">
    <property type="entry name" value="Phage_sheath_subtilisin"/>
</dbReference>
<dbReference type="InterPro" id="IPR020287">
    <property type="entry name" value="Tail_sheath_C"/>
</dbReference>
<evidence type="ECO:0000259" key="2">
    <source>
        <dbReference type="Pfam" id="PF04984"/>
    </source>
</evidence>
<dbReference type="Pfam" id="PF04984">
    <property type="entry name" value="Phage_sheath_1"/>
    <property type="match status" value="1"/>
</dbReference>
<dbReference type="Pfam" id="PF17482">
    <property type="entry name" value="Phage_sheath_1C"/>
    <property type="match status" value="1"/>
</dbReference>
<dbReference type="Gene3D" id="3.30.1370.220">
    <property type="match status" value="1"/>
</dbReference>
<gene>
    <name evidence="4" type="ORF">GKE97_24780</name>
</gene>
<sequence>MSVTNHERPGVYSRYDASTVVKGRGGGGCVGLAALCGTGTAGTLYTFNRYEEAVTAFGGEETLTELVRLLFLNGAAQVKAVPVAEEAGYKAAFSVLEAAEDIAVVVCDSGELTVQQALRDSVKAASEARRERIAVVGGKAGENATALVQRAEGLNSERVVLTAPVGEGGGAAVAAAVAGAIAGESDPAIPLGGAELKGVDGLEARYGDTEIDTLVRGGVTPGEQAAGVVSVVRGVTTRTKTGEAADATWRELTTIRIVDDVIPTVRDALRARFRRAKNTEQSRGAIRSQVVLELENKLAREIITGYGEVSVEADADNPTVCLVDFSFTVAHGLNQIWLSAHITV</sequence>
<feature type="domain" description="Tail sheath protein C-terminal" evidence="3">
    <location>
        <begin position="245"/>
        <end position="343"/>
    </location>
</feature>
<dbReference type="EMBL" id="WKPR01000048">
    <property type="protein sequence ID" value="MSB22680.1"/>
    <property type="molecule type" value="Genomic_DNA"/>
</dbReference>